<feature type="compositionally biased region" description="Polar residues" evidence="2">
    <location>
        <begin position="15"/>
        <end position="32"/>
    </location>
</feature>
<evidence type="ECO:0000256" key="2">
    <source>
        <dbReference type="SAM" id="MobiDB-lite"/>
    </source>
</evidence>
<comment type="caution">
    <text evidence="3">The sequence shown here is derived from an EMBL/GenBank/DDBJ whole genome shotgun (WGS) entry which is preliminary data.</text>
</comment>
<dbReference type="EMBL" id="JABEXW010000088">
    <property type="protein sequence ID" value="KAF4971588.1"/>
    <property type="molecule type" value="Genomic_DNA"/>
</dbReference>
<evidence type="ECO:0000256" key="1">
    <source>
        <dbReference type="SAM" id="Coils"/>
    </source>
</evidence>
<feature type="compositionally biased region" description="Basic and acidic residues" evidence="2">
    <location>
        <begin position="245"/>
        <end position="260"/>
    </location>
</feature>
<dbReference type="OrthoDB" id="10378572at2759"/>
<sequence>MPSTVSMTRRDEQRNPSLEPSLQIPSPYNSQDVSDREIVPLDIVPHHWGSNLIEKLAQVVTLLSETDQVTLDDLGRFLQDQAVTHSRADLVGRMTLADCTAAQSWLLEHHGDQKPSGVRDSRRTRSTSKKTPARPRTTRQSGRNRLQTPAVGTDNKSDIGRSHTPDQRDGQHHRDSTGLPSQENELPYDYSFNSPTPSTHVHSPNDQRTTSSTRKRRQTASRSPSRSRKEPRRDDVATFRPKTATSDHQRVATIRPDARENGAQVAAQVALEMMEQCEPQGSSEKLNELDHEPQSYISWLQDQEAYATACLASAQSHHESLSQQRSDRQATIQRLTTDREAVENEIHQADLKAQQAARDINASSSLLRDLRTLVDSHSSVYPDELSSTLSAFRNRHRTSEASLLQAGDDFEARKDRLEKIGDDIEANQIAITALDARIEAEQEIMEEQEHAEQAITVMSRLAELGPSSLQTMGHELLEALEEWTKKKMAEKNETSVL</sequence>
<proteinExistence type="predicted"/>
<evidence type="ECO:0000313" key="3">
    <source>
        <dbReference type="EMBL" id="KAF4971588.1"/>
    </source>
</evidence>
<feature type="compositionally biased region" description="Polar residues" evidence="2">
    <location>
        <begin position="138"/>
        <end position="147"/>
    </location>
</feature>
<dbReference type="AlphaFoldDB" id="A0A8H4U8T7"/>
<feature type="compositionally biased region" description="Polar residues" evidence="2">
    <location>
        <begin position="191"/>
        <end position="207"/>
    </location>
</feature>
<organism evidence="3 4">
    <name type="scientific">Fusarium sarcochroum</name>
    <dbReference type="NCBI Taxonomy" id="1208366"/>
    <lineage>
        <taxon>Eukaryota</taxon>
        <taxon>Fungi</taxon>
        <taxon>Dikarya</taxon>
        <taxon>Ascomycota</taxon>
        <taxon>Pezizomycotina</taxon>
        <taxon>Sordariomycetes</taxon>
        <taxon>Hypocreomycetidae</taxon>
        <taxon>Hypocreales</taxon>
        <taxon>Nectriaceae</taxon>
        <taxon>Fusarium</taxon>
        <taxon>Fusarium lateritium species complex</taxon>
    </lineage>
</organism>
<feature type="compositionally biased region" description="Basic and acidic residues" evidence="2">
    <location>
        <begin position="108"/>
        <end position="123"/>
    </location>
</feature>
<feature type="compositionally biased region" description="Basic residues" evidence="2">
    <location>
        <begin position="124"/>
        <end position="137"/>
    </location>
</feature>
<keyword evidence="4" id="KW-1185">Reference proteome</keyword>
<feature type="compositionally biased region" description="Basic and acidic residues" evidence="2">
    <location>
        <begin position="155"/>
        <end position="176"/>
    </location>
</feature>
<feature type="region of interest" description="Disordered" evidence="2">
    <location>
        <begin position="1"/>
        <end position="33"/>
    </location>
</feature>
<feature type="compositionally biased region" description="Basic residues" evidence="2">
    <location>
        <begin position="213"/>
        <end position="226"/>
    </location>
</feature>
<name>A0A8H4U8T7_9HYPO</name>
<reference evidence="3" key="2">
    <citation type="submission" date="2020-05" db="EMBL/GenBank/DDBJ databases">
        <authorList>
            <person name="Kim H.-S."/>
            <person name="Proctor R.H."/>
            <person name="Brown D.W."/>
        </authorList>
    </citation>
    <scope>NUCLEOTIDE SEQUENCE</scope>
    <source>
        <strain evidence="3">NRRL 20472</strain>
    </source>
</reference>
<accession>A0A8H4U8T7</accession>
<feature type="region of interest" description="Disordered" evidence="2">
    <location>
        <begin position="108"/>
        <end position="262"/>
    </location>
</feature>
<feature type="compositionally biased region" description="Basic and acidic residues" evidence="2">
    <location>
        <begin position="227"/>
        <end position="237"/>
    </location>
</feature>
<gene>
    <name evidence="3" type="ORF">FSARC_1620</name>
</gene>
<evidence type="ECO:0000313" key="4">
    <source>
        <dbReference type="Proteomes" id="UP000622797"/>
    </source>
</evidence>
<dbReference type="Proteomes" id="UP000622797">
    <property type="component" value="Unassembled WGS sequence"/>
</dbReference>
<keyword evidence="1" id="KW-0175">Coiled coil</keyword>
<protein>
    <submittedName>
        <fullName evidence="3">Uncharacterized protein</fullName>
    </submittedName>
</protein>
<feature type="coiled-coil region" evidence="1">
    <location>
        <begin position="332"/>
        <end position="359"/>
    </location>
</feature>
<reference evidence="3" key="1">
    <citation type="journal article" date="2020" name="BMC Genomics">
        <title>Correction to: Identification and distribution of gene clusters required for synthesis of sphingolipid metabolism inhibitors in diverse species of the filamentous fungus Fusarium.</title>
        <authorList>
            <person name="Kim H.S."/>
            <person name="Lohmar J.M."/>
            <person name="Busman M."/>
            <person name="Brown D.W."/>
            <person name="Naumann T.A."/>
            <person name="Divon H.H."/>
            <person name="Lysoe E."/>
            <person name="Uhlig S."/>
            <person name="Proctor R.H."/>
        </authorList>
    </citation>
    <scope>NUCLEOTIDE SEQUENCE</scope>
    <source>
        <strain evidence="3">NRRL 20472</strain>
    </source>
</reference>